<keyword evidence="5" id="KW-0732">Signal</keyword>
<reference evidence="7 8" key="1">
    <citation type="submission" date="2020-08" db="EMBL/GenBank/DDBJ databases">
        <title>Studying the diversity of plant-associated saprophytic bacteria and their role in host health and plant-pathogen interactions.</title>
        <authorList>
            <person name="Potnis N."/>
        </authorList>
    </citation>
    <scope>NUCLEOTIDE SEQUENCE [LARGE SCALE GENOMIC DNA]</scope>
    <source>
        <strain evidence="7 8">F16</strain>
    </source>
</reference>
<dbReference type="InterPro" id="IPR006665">
    <property type="entry name" value="OmpA-like"/>
</dbReference>
<comment type="caution">
    <text evidence="7">The sequence shown here is derived from an EMBL/GenBank/DDBJ whole genome shotgun (WGS) entry which is preliminary data.</text>
</comment>
<organism evidence="7 8">
    <name type="scientific">Xanthomonas cannabis</name>
    <dbReference type="NCBI Taxonomy" id="1885674"/>
    <lineage>
        <taxon>Bacteria</taxon>
        <taxon>Pseudomonadati</taxon>
        <taxon>Pseudomonadota</taxon>
        <taxon>Gammaproteobacteria</taxon>
        <taxon>Lysobacterales</taxon>
        <taxon>Lysobacteraceae</taxon>
        <taxon>Xanthomonas</taxon>
    </lineage>
</organism>
<gene>
    <name evidence="7" type="ORF">FHR60_001785</name>
</gene>
<name>A0ABR6JK24_9XANT</name>
<evidence type="ECO:0000256" key="4">
    <source>
        <dbReference type="PROSITE-ProRule" id="PRU00473"/>
    </source>
</evidence>
<dbReference type="InterPro" id="IPR050330">
    <property type="entry name" value="Bact_OuterMem_StrucFunc"/>
</dbReference>
<comment type="subcellular location">
    <subcellularLocation>
        <location evidence="1">Cell outer membrane</location>
    </subcellularLocation>
</comment>
<dbReference type="PROSITE" id="PS01068">
    <property type="entry name" value="OMPA_1"/>
    <property type="match status" value="1"/>
</dbReference>
<keyword evidence="3" id="KW-0998">Cell outer membrane</keyword>
<evidence type="ECO:0000259" key="6">
    <source>
        <dbReference type="PROSITE" id="PS51123"/>
    </source>
</evidence>
<dbReference type="EMBL" id="JACHNS010000002">
    <property type="protein sequence ID" value="MBB4593145.1"/>
    <property type="molecule type" value="Genomic_DNA"/>
</dbReference>
<dbReference type="PROSITE" id="PS51123">
    <property type="entry name" value="OMPA_2"/>
    <property type="match status" value="1"/>
</dbReference>
<dbReference type="InterPro" id="IPR039567">
    <property type="entry name" value="Gly-zipper"/>
</dbReference>
<dbReference type="InterPro" id="IPR006664">
    <property type="entry name" value="OMP_bac"/>
</dbReference>
<dbReference type="Proteomes" id="UP000554726">
    <property type="component" value="Unassembled WGS sequence"/>
</dbReference>
<feature type="signal peptide" evidence="5">
    <location>
        <begin position="1"/>
        <end position="23"/>
    </location>
</feature>
<protein>
    <submittedName>
        <fullName evidence="7">Outer membrane protein OmpA-like peptidoglycan-associated protein</fullName>
    </submittedName>
</protein>
<evidence type="ECO:0000256" key="3">
    <source>
        <dbReference type="ARBA" id="ARBA00023237"/>
    </source>
</evidence>
<keyword evidence="2 4" id="KW-0472">Membrane</keyword>
<feature type="domain" description="OmpA-like" evidence="6">
    <location>
        <begin position="113"/>
        <end position="230"/>
    </location>
</feature>
<evidence type="ECO:0000256" key="5">
    <source>
        <dbReference type="SAM" id="SignalP"/>
    </source>
</evidence>
<evidence type="ECO:0000256" key="1">
    <source>
        <dbReference type="ARBA" id="ARBA00004442"/>
    </source>
</evidence>
<dbReference type="CDD" id="cd07185">
    <property type="entry name" value="OmpA_C-like"/>
    <property type="match status" value="1"/>
</dbReference>
<proteinExistence type="predicted"/>
<dbReference type="PRINTS" id="PR01021">
    <property type="entry name" value="OMPADOMAIN"/>
</dbReference>
<dbReference type="Pfam" id="PF00691">
    <property type="entry name" value="OmpA"/>
    <property type="match status" value="1"/>
</dbReference>
<evidence type="ECO:0000313" key="8">
    <source>
        <dbReference type="Proteomes" id="UP000554726"/>
    </source>
</evidence>
<dbReference type="InterPro" id="IPR036737">
    <property type="entry name" value="OmpA-like_sf"/>
</dbReference>
<dbReference type="PANTHER" id="PTHR30329">
    <property type="entry name" value="STATOR ELEMENT OF FLAGELLAR MOTOR COMPLEX"/>
    <property type="match status" value="1"/>
</dbReference>
<evidence type="ECO:0000313" key="7">
    <source>
        <dbReference type="EMBL" id="MBB4593145.1"/>
    </source>
</evidence>
<dbReference type="Gene3D" id="3.30.1330.60">
    <property type="entry name" value="OmpA-like domain"/>
    <property type="match status" value="1"/>
</dbReference>
<dbReference type="RefSeq" id="WP_184440099.1">
    <property type="nucleotide sequence ID" value="NZ_JACHNS010000002.1"/>
</dbReference>
<dbReference type="Pfam" id="PF13488">
    <property type="entry name" value="Gly-zipper_Omp"/>
    <property type="match status" value="1"/>
</dbReference>
<keyword evidence="8" id="KW-1185">Reference proteome</keyword>
<dbReference type="PROSITE" id="PS51257">
    <property type="entry name" value="PROKAR_LIPOPROTEIN"/>
    <property type="match status" value="1"/>
</dbReference>
<accession>A0ABR6JK24</accession>
<feature type="chain" id="PRO_5046264345" evidence="5">
    <location>
        <begin position="24"/>
        <end position="241"/>
    </location>
</feature>
<dbReference type="SUPFAM" id="SSF103088">
    <property type="entry name" value="OmpA-like"/>
    <property type="match status" value="1"/>
</dbReference>
<sequence length="241" mass="25472">MSPAATKSLAVALASAIALSACATGGSYVQRDQYGKQTQQQNRTGRNALIGTAIGVAAGLLTGDSATERRQHAMVGAGIGALSGAAVGQYQDRQERALRERTANTGIEVQRQGDNITLNLPDGITFDFGKSALKPQFYSALNGVASTLREYNQTMVEVVGHTDSVGSDAVNQRLSEERAGAVAQYLTAQGVQRERMETMGAGKRYPIADNSTDAGRAQNRRVEIRLIPLRAEGAGSNTGMR</sequence>
<dbReference type="InterPro" id="IPR006690">
    <property type="entry name" value="OMPA-like_CS"/>
</dbReference>
<dbReference type="PANTHER" id="PTHR30329:SF21">
    <property type="entry name" value="LIPOPROTEIN YIAD-RELATED"/>
    <property type="match status" value="1"/>
</dbReference>
<evidence type="ECO:0000256" key="2">
    <source>
        <dbReference type="ARBA" id="ARBA00023136"/>
    </source>
</evidence>